<gene>
    <name evidence="2" type="ORF">LCGC14_1516580</name>
</gene>
<dbReference type="Gene3D" id="3.60.21.10">
    <property type="match status" value="1"/>
</dbReference>
<dbReference type="SUPFAM" id="SSF56300">
    <property type="entry name" value="Metallo-dependent phosphatases"/>
    <property type="match status" value="1"/>
</dbReference>
<evidence type="ECO:0000259" key="1">
    <source>
        <dbReference type="Pfam" id="PF12850"/>
    </source>
</evidence>
<sequence length="71" mass="7836">MKIGIVADSHDNVPAIKKAVEYFNKSNIRFVIHAGDYIAPFSVKEFLKLKTKLLGVFGNNDGESPEDDPVS</sequence>
<dbReference type="InterPro" id="IPR053193">
    <property type="entry name" value="MetalloPDE_YfcE-like"/>
</dbReference>
<dbReference type="NCBIfam" id="TIGR00040">
    <property type="entry name" value="yfcE"/>
    <property type="match status" value="1"/>
</dbReference>
<name>A0A0F9J022_9ZZZZ</name>
<dbReference type="Pfam" id="PF12850">
    <property type="entry name" value="Metallophos_2"/>
    <property type="match status" value="1"/>
</dbReference>
<dbReference type="InterPro" id="IPR024654">
    <property type="entry name" value="Calcineurin-like_PHP_lpxH"/>
</dbReference>
<reference evidence="2" key="1">
    <citation type="journal article" date="2015" name="Nature">
        <title>Complex archaea that bridge the gap between prokaryotes and eukaryotes.</title>
        <authorList>
            <person name="Spang A."/>
            <person name="Saw J.H."/>
            <person name="Jorgensen S.L."/>
            <person name="Zaremba-Niedzwiedzka K."/>
            <person name="Martijn J."/>
            <person name="Lind A.E."/>
            <person name="van Eijk R."/>
            <person name="Schleper C."/>
            <person name="Guy L."/>
            <person name="Ettema T.J."/>
        </authorList>
    </citation>
    <scope>NUCLEOTIDE SEQUENCE</scope>
</reference>
<protein>
    <recommendedName>
        <fullName evidence="1">Calcineurin-like phosphoesterase domain-containing protein</fullName>
    </recommendedName>
</protein>
<comment type="caution">
    <text evidence="2">The sequence shown here is derived from an EMBL/GenBank/DDBJ whole genome shotgun (WGS) entry which is preliminary data.</text>
</comment>
<feature type="domain" description="Calcineurin-like phosphoesterase" evidence="1">
    <location>
        <begin position="1"/>
        <end position="61"/>
    </location>
</feature>
<dbReference type="InterPro" id="IPR029052">
    <property type="entry name" value="Metallo-depent_PP-like"/>
</dbReference>
<dbReference type="EMBL" id="LAZR01011196">
    <property type="protein sequence ID" value="KKM62943.1"/>
    <property type="molecule type" value="Genomic_DNA"/>
</dbReference>
<dbReference type="AlphaFoldDB" id="A0A0F9J022"/>
<dbReference type="InterPro" id="IPR000979">
    <property type="entry name" value="Phosphodiesterase_MJ0936/Vps29"/>
</dbReference>
<proteinExistence type="predicted"/>
<evidence type="ECO:0000313" key="2">
    <source>
        <dbReference type="EMBL" id="KKM62943.1"/>
    </source>
</evidence>
<dbReference type="PANTHER" id="PTHR43165">
    <property type="entry name" value="METALLOPHOSPHOESTERASE"/>
    <property type="match status" value="1"/>
</dbReference>
<organism evidence="2">
    <name type="scientific">marine sediment metagenome</name>
    <dbReference type="NCBI Taxonomy" id="412755"/>
    <lineage>
        <taxon>unclassified sequences</taxon>
        <taxon>metagenomes</taxon>
        <taxon>ecological metagenomes</taxon>
    </lineage>
</organism>
<accession>A0A0F9J022</accession>
<dbReference type="PANTHER" id="PTHR43165:SF1">
    <property type="entry name" value="PHOSPHODIESTERASE MJ0936"/>
    <property type="match status" value="1"/>
</dbReference>